<name>A0AA40AWN0_9PEZI</name>
<comment type="caution">
    <text evidence="2">The sequence shown here is derived from an EMBL/GenBank/DDBJ whole genome shotgun (WGS) entry which is preliminary data.</text>
</comment>
<sequence length="483" mass="53572">MSGLSTPQRTAAAELLLVSPIALGDLSLSSSRKRRITPTAEATSTKRIAVITSPSAVNSSLNSIRQSSLPNPLGWFHTAELGHIGTPAQGPQMPTPARHIILPFDLRGQPGDVFDPEKRDMLRTLPPKPWPLTIGGVPLYLTLEMSLGPIPRARAVGWRNGSIAEDQNCKDMENWEPLFHVIKDHFQDLEVSITEVMYWGNCVMVVLKHQHVDMDKLPVRAAKIRCLYLFDDEMGRPSAPQARRLTDLTPGNPDNSQYDTLQPGLRLTSSYLPSNLDTFLSTTSGVLLKDRVGSEFMTVASHGFPAECGTQVFHALPSNGRKIGELITEVSHTDIALVKLQDTETFYNETFQSDNSTIPQHIRFKTLVRVQGRQRFELVYLDSPDIGLIDGSFMATSFVTIPSDDNSPEQRWVFTTWIYRAEDSAIELPEGMCGSAIWNEDGDVLGLFRYAPKEGVMKDWYAGIAADELINRGFTLVNTSDST</sequence>
<organism evidence="2 3">
    <name type="scientific">Lasiosphaeria miniovina</name>
    <dbReference type="NCBI Taxonomy" id="1954250"/>
    <lineage>
        <taxon>Eukaryota</taxon>
        <taxon>Fungi</taxon>
        <taxon>Dikarya</taxon>
        <taxon>Ascomycota</taxon>
        <taxon>Pezizomycotina</taxon>
        <taxon>Sordariomycetes</taxon>
        <taxon>Sordariomycetidae</taxon>
        <taxon>Sordariales</taxon>
        <taxon>Lasiosphaeriaceae</taxon>
        <taxon>Lasiosphaeria</taxon>
    </lineage>
</organism>
<proteinExistence type="predicted"/>
<dbReference type="EMBL" id="JAUIRO010000003">
    <property type="protein sequence ID" value="KAK0723315.1"/>
    <property type="molecule type" value="Genomic_DNA"/>
</dbReference>
<reference evidence="2" key="1">
    <citation type="submission" date="2023-06" db="EMBL/GenBank/DDBJ databases">
        <title>Genome-scale phylogeny and comparative genomics of the fungal order Sordariales.</title>
        <authorList>
            <consortium name="Lawrence Berkeley National Laboratory"/>
            <person name="Hensen N."/>
            <person name="Bonometti L."/>
            <person name="Westerberg I."/>
            <person name="Brannstrom I.O."/>
            <person name="Guillou S."/>
            <person name="Cros-Aarteil S."/>
            <person name="Calhoun S."/>
            <person name="Haridas S."/>
            <person name="Kuo A."/>
            <person name="Mondo S."/>
            <person name="Pangilinan J."/>
            <person name="Riley R."/>
            <person name="LaButti K."/>
            <person name="Andreopoulos B."/>
            <person name="Lipzen A."/>
            <person name="Chen C."/>
            <person name="Yanf M."/>
            <person name="Daum C."/>
            <person name="Ng V."/>
            <person name="Clum A."/>
            <person name="Steindorff A."/>
            <person name="Ohm R."/>
            <person name="Martin F."/>
            <person name="Silar P."/>
            <person name="Natvig D."/>
            <person name="Lalanne C."/>
            <person name="Gautier V."/>
            <person name="Ament-velasquez S.L."/>
            <person name="Kruys A."/>
            <person name="Hutchinson M.I."/>
            <person name="Powell A.J."/>
            <person name="Barry K."/>
            <person name="Miller A.N."/>
            <person name="Grigoriev I.V."/>
            <person name="Debuchy R."/>
            <person name="Gladieux P."/>
            <person name="Thoren M.H."/>
            <person name="Johannesson H."/>
        </authorList>
    </citation>
    <scope>NUCLEOTIDE SEQUENCE</scope>
    <source>
        <strain evidence="2">SMH2392-1A</strain>
    </source>
</reference>
<dbReference type="Proteomes" id="UP001172101">
    <property type="component" value="Unassembled WGS sequence"/>
</dbReference>
<dbReference type="GeneID" id="85327101"/>
<protein>
    <submittedName>
        <fullName evidence="2">Uncharacterized protein</fullName>
    </submittedName>
</protein>
<feature type="region of interest" description="Disordered" evidence="1">
    <location>
        <begin position="239"/>
        <end position="259"/>
    </location>
</feature>
<keyword evidence="3" id="KW-1185">Reference proteome</keyword>
<evidence type="ECO:0000256" key="1">
    <source>
        <dbReference type="SAM" id="MobiDB-lite"/>
    </source>
</evidence>
<accession>A0AA40AWN0</accession>
<evidence type="ECO:0000313" key="2">
    <source>
        <dbReference type="EMBL" id="KAK0723315.1"/>
    </source>
</evidence>
<evidence type="ECO:0000313" key="3">
    <source>
        <dbReference type="Proteomes" id="UP001172101"/>
    </source>
</evidence>
<dbReference type="RefSeq" id="XP_060299239.1">
    <property type="nucleotide sequence ID" value="XM_060443831.1"/>
</dbReference>
<dbReference type="AlphaFoldDB" id="A0AA40AWN0"/>
<gene>
    <name evidence="2" type="ORF">B0T26DRAFT_740291</name>
</gene>